<dbReference type="AlphaFoldDB" id="L7JZL7"/>
<evidence type="ECO:0000313" key="2">
    <source>
        <dbReference type="Proteomes" id="UP000011185"/>
    </source>
</evidence>
<feature type="non-terminal residue" evidence="1">
    <location>
        <position position="1"/>
    </location>
</feature>
<reference evidence="1 2" key="1">
    <citation type="journal article" date="2012" name="PLoS Pathog.">
        <title>The genome of the obligate intracellular parasite Trachipleistophora hominis: new insights into microsporidian genome dynamics and reductive evolution.</title>
        <authorList>
            <person name="Heinz E."/>
            <person name="Williams T.A."/>
            <person name="Nakjang S."/>
            <person name="Noel C.J."/>
            <person name="Swan D.C."/>
            <person name="Goldberg A.V."/>
            <person name="Harris S.R."/>
            <person name="Weinmaier T."/>
            <person name="Markert S."/>
            <person name="Becher D."/>
            <person name="Bernhardt J."/>
            <person name="Dagan T."/>
            <person name="Hacker C."/>
            <person name="Lucocq J.M."/>
            <person name="Schweder T."/>
            <person name="Rattei T."/>
            <person name="Hall N."/>
            <person name="Hirt R.P."/>
            <person name="Embley T.M."/>
        </authorList>
    </citation>
    <scope>NUCLEOTIDE SEQUENCE [LARGE SCALE GENOMIC DNA]</scope>
</reference>
<proteinExistence type="predicted"/>
<dbReference type="EMBL" id="JH993818">
    <property type="protein sequence ID" value="ELQ76750.1"/>
    <property type="molecule type" value="Genomic_DNA"/>
</dbReference>
<gene>
    <name evidence="1" type="ORF">THOM_0259</name>
</gene>
<evidence type="ECO:0008006" key="3">
    <source>
        <dbReference type="Google" id="ProtNLM"/>
    </source>
</evidence>
<accession>L7JZL7</accession>
<evidence type="ECO:0000313" key="1">
    <source>
        <dbReference type="EMBL" id="ELQ76750.1"/>
    </source>
</evidence>
<keyword evidence="2" id="KW-1185">Reference proteome</keyword>
<organism evidence="1 2">
    <name type="scientific">Trachipleistophora hominis</name>
    <name type="common">Microsporidian parasite</name>
    <dbReference type="NCBI Taxonomy" id="72359"/>
    <lineage>
        <taxon>Eukaryota</taxon>
        <taxon>Fungi</taxon>
        <taxon>Fungi incertae sedis</taxon>
        <taxon>Microsporidia</taxon>
        <taxon>Pleistophoridae</taxon>
        <taxon>Trachipleistophora</taxon>
    </lineage>
</organism>
<dbReference type="VEuPathDB" id="MicrosporidiaDB:THOM_0259"/>
<dbReference type="HOGENOM" id="CLU_2612700_0_0_1"/>
<dbReference type="Proteomes" id="UP000011185">
    <property type="component" value="Unassembled WGS sequence"/>
</dbReference>
<sequence>VSFVSGTTLDPDQLIHAGSKDYEFKSAVFFYSIGSTGHYFTVCKYESKFHIISFGKSNKANFNDVCVKNRLVLAFYEQR</sequence>
<dbReference type="InParanoid" id="L7JZL7"/>
<protein>
    <recommendedName>
        <fullName evidence="3">Ubiquitinyl hydrolase 1</fullName>
    </recommendedName>
</protein>
<name>L7JZL7_TRAHO</name>